<accession>A0ABM9QNB6</accession>
<evidence type="ECO:0000313" key="2">
    <source>
        <dbReference type="EMBL" id="CDT05324.1"/>
    </source>
</evidence>
<keyword evidence="1" id="KW-1133">Transmembrane helix</keyword>
<dbReference type="EMBL" id="CCJX01000054">
    <property type="protein sequence ID" value="CDT05324.1"/>
    <property type="molecule type" value="Genomic_DNA"/>
</dbReference>
<reference evidence="2 3" key="1">
    <citation type="submission" date="2014-06" db="EMBL/GenBank/DDBJ databases">
        <authorList>
            <person name="Le Roux F."/>
        </authorList>
    </citation>
    <scope>NUCLEOTIDE SEQUENCE [LARGE SCALE GENOMIC DNA]</scope>
    <source>
        <strain evidence="2 3">J5-4</strain>
    </source>
</reference>
<comment type="caution">
    <text evidence="2">The sequence shown here is derived from an EMBL/GenBank/DDBJ whole genome shotgun (WGS) entry which is preliminary data.</text>
</comment>
<dbReference type="Proteomes" id="UP000049077">
    <property type="component" value="Unassembled WGS sequence"/>
</dbReference>
<evidence type="ECO:0000256" key="1">
    <source>
        <dbReference type="SAM" id="Phobius"/>
    </source>
</evidence>
<protein>
    <submittedName>
        <fullName evidence="2">Uncharacterized protein</fullName>
    </submittedName>
</protein>
<proteinExistence type="predicted"/>
<organism evidence="2 3">
    <name type="scientific">Vibrio crassostreae</name>
    <dbReference type="NCBI Taxonomy" id="246167"/>
    <lineage>
        <taxon>Bacteria</taxon>
        <taxon>Pseudomonadati</taxon>
        <taxon>Pseudomonadota</taxon>
        <taxon>Gammaproteobacteria</taxon>
        <taxon>Vibrionales</taxon>
        <taxon>Vibrionaceae</taxon>
        <taxon>Vibrio</taxon>
    </lineage>
</organism>
<evidence type="ECO:0000313" key="3">
    <source>
        <dbReference type="Proteomes" id="UP000049077"/>
    </source>
</evidence>
<name>A0ABM9QNB6_9VIBR</name>
<keyword evidence="1" id="KW-0812">Transmembrane</keyword>
<gene>
    <name evidence="2" type="ORF">VCR4J5_1470038</name>
</gene>
<keyword evidence="3" id="KW-1185">Reference proteome</keyword>
<keyword evidence="1" id="KW-0472">Membrane</keyword>
<feature type="transmembrane region" description="Helical" evidence="1">
    <location>
        <begin position="105"/>
        <end position="127"/>
    </location>
</feature>
<sequence length="130" mass="14749">MYFPSPMSSKIGHVLLNIKNKRDNNITIEALSTNALPFSSLFSAIGIVTDNRKLDIETKHDATPKNRVASAKSSGLYILAKIGIKITIKIWEKTLLPIFKNNEKIAFLLLIYSFNLILTIDDKYFFIMNK</sequence>